<sequence>MPPDITFFFSFGESVDTPEFLSLLICQATNISHLYVLNGDLSG</sequence>
<dbReference type="EMBL" id="CP001363">
    <property type="protein sequence ID" value="ACY88361.1"/>
    <property type="molecule type" value="Genomic_DNA"/>
</dbReference>
<evidence type="ECO:0000313" key="1">
    <source>
        <dbReference type="EMBL" id="ACY88361.1"/>
    </source>
</evidence>
<dbReference type="HOGENOM" id="CLU_3239357_0_0_6"/>
<evidence type="ECO:0000313" key="2">
    <source>
        <dbReference type="Proteomes" id="UP000002695"/>
    </source>
</evidence>
<keyword evidence="2" id="KW-1185">Reference proteome</keyword>
<dbReference type="Proteomes" id="UP000002695">
    <property type="component" value="Chromosome"/>
</dbReference>
<accession>A0A0F6B1H9</accession>
<dbReference type="KEGG" id="seo:STM14_1890"/>
<reference evidence="1 2" key="1">
    <citation type="journal article" date="2010" name="J. Bacteriol.">
        <title>Short-term signatures of evolutionary change in the Salmonella enterica serovar typhimurium 14028 genome.</title>
        <authorList>
            <person name="Jarvik T."/>
            <person name="Smillie C."/>
            <person name="Groisman E.A."/>
            <person name="Ochman H."/>
        </authorList>
    </citation>
    <scope>NUCLEOTIDE SEQUENCE [LARGE SCALE GENOMIC DNA]</scope>
    <source>
        <strain evidence="2">14028s / SGSC 2262</strain>
    </source>
</reference>
<name>A0A0F6B1H9_SALT1</name>
<proteinExistence type="predicted"/>
<gene>
    <name evidence="1" type="ordered locus">STM14_1890</name>
</gene>
<protein>
    <submittedName>
        <fullName evidence="1">Uncharacterized protein</fullName>
    </submittedName>
</protein>
<dbReference type="AlphaFoldDB" id="A0A0F6B1H9"/>
<organism evidence="1 2">
    <name type="scientific">Salmonella typhimurium (strain 14028s / SGSC 2262)</name>
    <dbReference type="NCBI Taxonomy" id="588858"/>
    <lineage>
        <taxon>Bacteria</taxon>
        <taxon>Pseudomonadati</taxon>
        <taxon>Pseudomonadota</taxon>
        <taxon>Gammaproteobacteria</taxon>
        <taxon>Enterobacterales</taxon>
        <taxon>Enterobacteriaceae</taxon>
        <taxon>Salmonella</taxon>
    </lineage>
</organism>